<dbReference type="SUPFAM" id="SSF47616">
    <property type="entry name" value="GST C-terminal domain-like"/>
    <property type="match status" value="1"/>
</dbReference>
<comment type="caution">
    <text evidence="2">The sequence shown here is derived from an EMBL/GenBank/DDBJ whole genome shotgun (WGS) entry which is preliminary data.</text>
</comment>
<dbReference type="EMBL" id="JANEYF010004833">
    <property type="protein sequence ID" value="KAJ8929945.1"/>
    <property type="molecule type" value="Genomic_DNA"/>
</dbReference>
<dbReference type="FunFam" id="1.20.1050.10:FF:000007">
    <property type="entry name" value="Glutathione S-transferase 1-1"/>
    <property type="match status" value="1"/>
</dbReference>
<evidence type="ECO:0000313" key="3">
    <source>
        <dbReference type="Proteomes" id="UP001162156"/>
    </source>
</evidence>
<dbReference type="Pfam" id="PF00043">
    <property type="entry name" value="GST_C"/>
    <property type="match status" value="1"/>
</dbReference>
<gene>
    <name evidence="2" type="ORF">NQ314_017310</name>
</gene>
<evidence type="ECO:0000259" key="1">
    <source>
        <dbReference type="PROSITE" id="PS50405"/>
    </source>
</evidence>
<dbReference type="InterPro" id="IPR004046">
    <property type="entry name" value="GST_C"/>
</dbReference>
<dbReference type="SFLD" id="SFLDS00019">
    <property type="entry name" value="Glutathione_Transferase_(cytos"/>
    <property type="match status" value="1"/>
</dbReference>
<dbReference type="PROSITE" id="PS50405">
    <property type="entry name" value="GST_CTER"/>
    <property type="match status" value="1"/>
</dbReference>
<dbReference type="CDD" id="cd03177">
    <property type="entry name" value="GST_C_Delta_Epsilon"/>
    <property type="match status" value="1"/>
</dbReference>
<dbReference type="InterPro" id="IPR010987">
    <property type="entry name" value="Glutathione-S-Trfase_C-like"/>
</dbReference>
<dbReference type="PANTHER" id="PTHR43969:SF9">
    <property type="entry name" value="GLUTATHIONE S TRANSFERASE D10, ISOFORM A-RELATED"/>
    <property type="match status" value="1"/>
</dbReference>
<dbReference type="Gene3D" id="1.20.1050.10">
    <property type="match status" value="1"/>
</dbReference>
<dbReference type="PANTHER" id="PTHR43969">
    <property type="entry name" value="GLUTATHIONE S TRANSFERASE D10, ISOFORM A-RELATED"/>
    <property type="match status" value="1"/>
</dbReference>
<dbReference type="InterPro" id="IPR036282">
    <property type="entry name" value="Glutathione-S-Trfase_C_sf"/>
</dbReference>
<reference evidence="2" key="1">
    <citation type="journal article" date="2023" name="Insect Mol. Biol.">
        <title>Genome sequencing provides insights into the evolution of gene families encoding plant cell wall-degrading enzymes in longhorned beetles.</title>
        <authorList>
            <person name="Shin N.R."/>
            <person name="Okamura Y."/>
            <person name="Kirsch R."/>
            <person name="Pauchet Y."/>
        </authorList>
    </citation>
    <scope>NUCLEOTIDE SEQUENCE</scope>
    <source>
        <strain evidence="2">RBIC_L_NR</strain>
    </source>
</reference>
<feature type="domain" description="GST C-terminal" evidence="1">
    <location>
        <begin position="18"/>
        <end position="140"/>
    </location>
</feature>
<accession>A0AAV8WV33</accession>
<dbReference type="InterPro" id="IPR040079">
    <property type="entry name" value="Glutathione_S-Trfase"/>
</dbReference>
<organism evidence="2 3">
    <name type="scientific">Rhamnusium bicolor</name>
    <dbReference type="NCBI Taxonomy" id="1586634"/>
    <lineage>
        <taxon>Eukaryota</taxon>
        <taxon>Metazoa</taxon>
        <taxon>Ecdysozoa</taxon>
        <taxon>Arthropoda</taxon>
        <taxon>Hexapoda</taxon>
        <taxon>Insecta</taxon>
        <taxon>Pterygota</taxon>
        <taxon>Neoptera</taxon>
        <taxon>Endopterygota</taxon>
        <taxon>Coleoptera</taxon>
        <taxon>Polyphaga</taxon>
        <taxon>Cucujiformia</taxon>
        <taxon>Chrysomeloidea</taxon>
        <taxon>Cerambycidae</taxon>
        <taxon>Lepturinae</taxon>
        <taxon>Rhagiini</taxon>
        <taxon>Rhamnusium</taxon>
    </lineage>
</organism>
<sequence>MGYLVEKYGKDKSLYPKDIKKRAIIDQRLHFDSGVIFARGLAVSKSIVFKGAKEISQEAIESIKEAYGFLESLLLNNKWVAGDELSIADFSIVTTFTSWNVLVPYEEAKYPKITAWVKQMEKLSYYNEVNATGFEMYKSLIQFKLSL</sequence>
<proteinExistence type="predicted"/>
<dbReference type="AlphaFoldDB" id="A0AAV8WV33"/>
<protein>
    <recommendedName>
        <fullName evidence="1">GST C-terminal domain-containing protein</fullName>
    </recommendedName>
</protein>
<keyword evidence="3" id="KW-1185">Reference proteome</keyword>
<name>A0AAV8WV33_9CUCU</name>
<evidence type="ECO:0000313" key="2">
    <source>
        <dbReference type="EMBL" id="KAJ8929945.1"/>
    </source>
</evidence>
<dbReference type="Proteomes" id="UP001162156">
    <property type="component" value="Unassembled WGS sequence"/>
</dbReference>
<dbReference type="GO" id="GO:0004364">
    <property type="term" value="F:glutathione transferase activity"/>
    <property type="evidence" value="ECO:0007669"/>
    <property type="project" value="TreeGrafter"/>
</dbReference>
<dbReference type="GO" id="GO:0006749">
    <property type="term" value="P:glutathione metabolic process"/>
    <property type="evidence" value="ECO:0007669"/>
    <property type="project" value="TreeGrafter"/>
</dbReference>